<dbReference type="InterPro" id="IPR025665">
    <property type="entry name" value="Beta-barrel_OMP_2"/>
</dbReference>
<dbReference type="RefSeq" id="WP_377127567.1">
    <property type="nucleotide sequence ID" value="NZ_JBHUHN010000001.1"/>
</dbReference>
<dbReference type="Pfam" id="PF13568">
    <property type="entry name" value="OMP_b-brl_2"/>
    <property type="match status" value="1"/>
</dbReference>
<gene>
    <name evidence="3" type="ORF">ACFSYC_11755</name>
</gene>
<protein>
    <submittedName>
        <fullName evidence="3">Outer membrane beta-barrel protein</fullName>
    </submittedName>
</protein>
<evidence type="ECO:0000256" key="1">
    <source>
        <dbReference type="SAM" id="SignalP"/>
    </source>
</evidence>
<feature type="domain" description="Outer membrane protein beta-barrel" evidence="2">
    <location>
        <begin position="69"/>
        <end position="251"/>
    </location>
</feature>
<keyword evidence="4" id="KW-1185">Reference proteome</keyword>
<feature type="signal peptide" evidence="1">
    <location>
        <begin position="1"/>
        <end position="19"/>
    </location>
</feature>
<name>A0ABW5XS99_9SPHI</name>
<sequence length="274" mass="31001">MKRLLIAAMLCGLATLGFAQVKTTTTTTVTDSLKDGGTTTRTQTKTTVSIGDFKSRRDSLRRKDNKASGFNFGLTFSRFDLGLTTLVDNGSFTLSPNNDFLSYRSWKSSNVGFDLIQFGYRMSPHFKIYLSGGFDWTLIRLRKDITIQRDAPTLTYVNDPIHYSKNRFSSTYFRIPLSFEIRSREYSDGKRARFVFGPEAGILTGARVKQISEEKGKQKLDDDYHFAKIRYGAFARVGYGFGGFYAKYYFNDMFENSPAQAGLKNFAVGLTFGF</sequence>
<evidence type="ECO:0000313" key="3">
    <source>
        <dbReference type="EMBL" id="MFD2865364.1"/>
    </source>
</evidence>
<evidence type="ECO:0000259" key="2">
    <source>
        <dbReference type="Pfam" id="PF13568"/>
    </source>
</evidence>
<keyword evidence="1" id="KW-0732">Signal</keyword>
<organism evidence="3 4">
    <name type="scientific">Mucilaginibacter antarcticus</name>
    <dbReference type="NCBI Taxonomy" id="1855725"/>
    <lineage>
        <taxon>Bacteria</taxon>
        <taxon>Pseudomonadati</taxon>
        <taxon>Bacteroidota</taxon>
        <taxon>Sphingobacteriia</taxon>
        <taxon>Sphingobacteriales</taxon>
        <taxon>Sphingobacteriaceae</taxon>
        <taxon>Mucilaginibacter</taxon>
    </lineage>
</organism>
<comment type="caution">
    <text evidence="3">The sequence shown here is derived from an EMBL/GenBank/DDBJ whole genome shotgun (WGS) entry which is preliminary data.</text>
</comment>
<proteinExistence type="predicted"/>
<evidence type="ECO:0000313" key="4">
    <source>
        <dbReference type="Proteomes" id="UP001597601"/>
    </source>
</evidence>
<reference evidence="4" key="1">
    <citation type="journal article" date="2019" name="Int. J. Syst. Evol. Microbiol.">
        <title>The Global Catalogue of Microorganisms (GCM) 10K type strain sequencing project: providing services to taxonomists for standard genome sequencing and annotation.</title>
        <authorList>
            <consortium name="The Broad Institute Genomics Platform"/>
            <consortium name="The Broad Institute Genome Sequencing Center for Infectious Disease"/>
            <person name="Wu L."/>
            <person name="Ma J."/>
        </authorList>
    </citation>
    <scope>NUCLEOTIDE SEQUENCE [LARGE SCALE GENOMIC DNA]</scope>
    <source>
        <strain evidence="4">KCTC 52232</strain>
    </source>
</reference>
<dbReference type="EMBL" id="JBHUON010000013">
    <property type="protein sequence ID" value="MFD2865364.1"/>
    <property type="molecule type" value="Genomic_DNA"/>
</dbReference>
<accession>A0ABW5XS99</accession>
<feature type="chain" id="PRO_5045773139" evidence="1">
    <location>
        <begin position="20"/>
        <end position="274"/>
    </location>
</feature>
<dbReference type="Proteomes" id="UP001597601">
    <property type="component" value="Unassembled WGS sequence"/>
</dbReference>